<accession>A0A7I6HJX6</accession>
<dbReference type="EMBL" id="KC109329">
    <property type="protein sequence ID" value="AGD81077.1"/>
    <property type="molecule type" value="Genomic_DNA"/>
</dbReference>
<reference evidence="1 2" key="1">
    <citation type="submission" date="2012-10" db="EMBL/GenBank/DDBJ databases">
        <title>Complete Genome Sequence of CLB_P1 the First Lytic Bacteriophage Infecting O104:H4 Escherichia coli.</title>
        <authorList>
            <person name="Maura D."/>
            <person name="Henry M."/>
            <person name="Le Bouguenec C."/>
            <person name="Debarbieux L."/>
        </authorList>
    </citation>
    <scope>NUCLEOTIDE SEQUENCE [LARGE SCALE GENOMIC DNA]</scope>
</reference>
<evidence type="ECO:0000313" key="2">
    <source>
        <dbReference type="Proteomes" id="UP000594044"/>
    </source>
</evidence>
<evidence type="ECO:0000313" key="1">
    <source>
        <dbReference type="EMBL" id="AGD81077.1"/>
    </source>
</evidence>
<gene>
    <name evidence="1" type="ORF">CLBP1_17.1</name>
</gene>
<organism evidence="1 2">
    <name type="scientific">Escherichia phage CLB_P1</name>
    <dbReference type="NCBI Taxonomy" id="1262524"/>
    <lineage>
        <taxon>Viruses</taxon>
        <taxon>Duplodnaviria</taxon>
        <taxon>Heunggongvirae</taxon>
        <taxon>Uroviricota</taxon>
        <taxon>Caudoviricetes</taxon>
        <taxon>Autographivirales</taxon>
        <taxon>Autotranscriptaviridae</taxon>
        <taxon>Studiervirinae</taxon>
        <taxon>Kayfunavirus</taxon>
    </lineage>
</organism>
<dbReference type="Proteomes" id="UP000594044">
    <property type="component" value="Segment"/>
</dbReference>
<protein>
    <submittedName>
        <fullName evidence="1">Uncharacterized protein</fullName>
    </submittedName>
</protein>
<proteinExistence type="predicted"/>
<name>A0A7I6HJX6_9CAUD</name>
<sequence length="430" mass="46559">MEQQVTFYVLGSIHPLRDNIEIHHEAGVTVMGRYDDPTVGPEIMGLNSGGMWSFAHFLNPDATVWDDNNYTITAVMKNVTYVLNGKIGTEYNSIHSKPHNNNPIGFFTCENCSVVGSGGVIGSDHRGINVDGAGDNCRIDIGYATGTSNNPIQMKINAERYAFVKVGAVYGVKFDGGQTKAVVWCGGGRVDVEVGNYRWDGVNKPILAYGNGCQEITLKAGIISGVSQLIRQYNTPVARVLSAWVNNTDSLINKAEDSDKEGVTKISEIRGVNAVDTVLTSAFYDETKLANQDVVTITGNDFRNAGPSFLYFKGKTAGGAIRLWNVNNNLDPVGLADLSDWNILLGQSVVTTVSATSFTYTMSRRYENITIAVTESATLRYVTVSLRAHLSSSTTASYIVGGTSMTVSRSGDIFTFTVNSGTINFYVLHN</sequence>
<keyword evidence="2" id="KW-1185">Reference proteome</keyword>